<dbReference type="GO" id="GO:0045259">
    <property type="term" value="C:proton-transporting ATP synthase complex"/>
    <property type="evidence" value="ECO:0007669"/>
    <property type="project" value="UniProtKB-KW"/>
</dbReference>
<evidence type="ECO:0000313" key="11">
    <source>
        <dbReference type="EMBL" id="PNV57561.1"/>
    </source>
</evidence>
<dbReference type="EMBL" id="CP017151">
    <property type="protein sequence ID" value="AOR74778.1"/>
    <property type="molecule type" value="Genomic_DNA"/>
</dbReference>
<dbReference type="AlphaFoldDB" id="A0A1D7ZY34"/>
<keyword evidence="6 7" id="KW-0066">ATP synthesis</keyword>
<reference evidence="11 15" key="3">
    <citation type="submission" date="2018-01" db="EMBL/GenBank/DDBJ databases">
        <title>Draft genome sequence of the feruloyl esterase-producing strain Lactobacillus fermentum CRL 1446, isolated from artisanal goat milk cheese.</title>
        <authorList>
            <person name="Abeijon Mukdsi M.C."/>
            <person name="Saavedra L."/>
            <person name="Gauffin Cano M.P."/>
            <person name="Hebert E.M."/>
            <person name="Medina R.B."/>
        </authorList>
    </citation>
    <scope>NUCLEOTIDE SEQUENCE [LARGE SCALE GENOMIC DNA]</scope>
    <source>
        <strain evidence="11 15">CRL 1446</strain>
    </source>
</reference>
<gene>
    <name evidence="7 10" type="primary">atpH</name>
    <name evidence="9" type="ORF">BUW47_02850</name>
    <name evidence="11" type="ORF">C1Y38_07480</name>
    <name evidence="12" type="ORF">HCY95_00500</name>
    <name evidence="8" type="ORF">LACFE_CDS1327</name>
    <name evidence="10" type="ORF">LF01B1_05840</name>
</gene>
<dbReference type="Proteomes" id="UP000503169">
    <property type="component" value="Chromosome"/>
</dbReference>
<dbReference type="GO" id="GO:0005886">
    <property type="term" value="C:plasma membrane"/>
    <property type="evidence" value="ECO:0007669"/>
    <property type="project" value="UniProtKB-SubCell"/>
</dbReference>
<keyword evidence="7" id="KW-1003">Cell membrane</keyword>
<evidence type="ECO:0000313" key="8">
    <source>
        <dbReference type="EMBL" id="AOR74778.1"/>
    </source>
</evidence>
<comment type="function">
    <text evidence="7">This protein is part of the stalk that links CF(0) to CF(1). It either transmits conformational changes from CF(0) to CF(1) or is implicated in proton conduction.</text>
</comment>
<evidence type="ECO:0000313" key="9">
    <source>
        <dbReference type="EMBL" id="APU45445.1"/>
    </source>
</evidence>
<reference evidence="12 16" key="4">
    <citation type="submission" date="2020-04" db="EMBL/GenBank/DDBJ databases">
        <title>Novel strain L. Fermentum HFD1 producer antibacterial peptides.</title>
        <authorList>
            <person name="Ozhegov G.D."/>
            <person name="Pavlova A.S."/>
            <person name="Zhuravleva D.E."/>
            <person name="Gogoleva N.V."/>
            <person name="Shagimardanova E.I."/>
            <person name="Markelova M.I."/>
            <person name="Yarullina D.R."/>
            <person name="Kayumov A.R."/>
        </authorList>
    </citation>
    <scope>NUCLEOTIDE SEQUENCE [LARGE SCALE GENOMIC DNA]</scope>
    <source>
        <strain evidence="12 16">HFD1</strain>
    </source>
</reference>
<organism evidence="8 13">
    <name type="scientific">Limosilactobacillus fermentum</name>
    <name type="common">Lactobacillus fermentum</name>
    <dbReference type="NCBI Taxonomy" id="1613"/>
    <lineage>
        <taxon>Bacteria</taxon>
        <taxon>Bacillati</taxon>
        <taxon>Bacillota</taxon>
        <taxon>Bacilli</taxon>
        <taxon>Lactobacillales</taxon>
        <taxon>Lactobacillaceae</taxon>
        <taxon>Limosilactobacillus</taxon>
    </lineage>
</organism>
<dbReference type="Gene3D" id="1.10.520.20">
    <property type="entry name" value="N-terminal domain of the delta subunit of the F1F0-ATP synthase"/>
    <property type="match status" value="1"/>
</dbReference>
<evidence type="ECO:0000256" key="7">
    <source>
        <dbReference type="HAMAP-Rule" id="MF_01416"/>
    </source>
</evidence>
<dbReference type="Proteomes" id="UP000185427">
    <property type="component" value="Chromosome"/>
</dbReference>
<dbReference type="EMBL" id="CP019030">
    <property type="protein sequence ID" value="APU45445.1"/>
    <property type="molecule type" value="Genomic_DNA"/>
</dbReference>
<evidence type="ECO:0000256" key="2">
    <source>
        <dbReference type="ARBA" id="ARBA00022448"/>
    </source>
</evidence>
<proteinExistence type="inferred from homology"/>
<reference evidence="8 13" key="1">
    <citation type="submission" date="2016-09" db="EMBL/GenBank/DDBJ databases">
        <title>Genome Sequence of the Lactobacillus fermentum strain NCC2970 (CNCM I-5068).</title>
        <authorList>
            <person name="Barretto C."/>
            <person name="Ngom-Bru C."/>
            <person name="Genevaz A."/>
            <person name="Fournier C."/>
            <person name="Moine D."/>
            <person name="Kassam M."/>
            <person name="Iltis A."/>
            <person name="Sagory-Zalkind P."/>
            <person name="Faucherand G."/>
            <person name="Descombes P."/>
            <person name="Duboux S."/>
        </authorList>
    </citation>
    <scope>NUCLEOTIDE SEQUENCE [LARGE SCALE GENOMIC DNA]</scope>
    <source>
        <strain evidence="8 13">NCC2970</strain>
    </source>
</reference>
<comment type="function">
    <text evidence="7">F(1)F(0) ATP synthase produces ATP from ADP in the presence of a proton or sodium gradient. F-type ATPases consist of two structural domains, F(1) containing the extramembraneous catalytic core and F(0) containing the membrane proton channel, linked together by a central stalk and a peripheral stalk. During catalysis, ATP synthesis in the catalytic domain of F(1) is coupled via a rotary mechanism of the central stalk subunits to proton translocation.</text>
</comment>
<evidence type="ECO:0000313" key="17">
    <source>
        <dbReference type="Proteomes" id="UP000653631"/>
    </source>
</evidence>
<reference evidence="10 17" key="5">
    <citation type="submission" date="2021-01" db="EMBL/GenBank/DDBJ databases">
        <title>Development of a method for detection of lactic acid bacteria that cause putrefactive shochu mash.</title>
        <authorList>
            <person name="Takashita H."/>
            <person name="Fujihara E."/>
            <person name="Takayama K."/>
            <person name="Yamamoto H."/>
            <person name="Mizutani M."/>
            <person name="Kajiwara Y."/>
        </authorList>
    </citation>
    <scope>NUCLEOTIDE SEQUENCE [LARGE SCALE GENOMIC DNA]</scope>
    <source>
        <strain evidence="10 17">01-B1</strain>
    </source>
</reference>
<dbReference type="Proteomes" id="UP000236514">
    <property type="component" value="Unassembled WGS sequence"/>
</dbReference>
<evidence type="ECO:0000313" key="10">
    <source>
        <dbReference type="EMBL" id="GIC71569.1"/>
    </source>
</evidence>
<dbReference type="InterPro" id="IPR026015">
    <property type="entry name" value="ATP_synth_OSCP/delta_N_sf"/>
</dbReference>
<dbReference type="SUPFAM" id="SSF47928">
    <property type="entry name" value="N-terminal domain of the delta subunit of the F1F0-ATP synthase"/>
    <property type="match status" value="1"/>
</dbReference>
<protein>
    <recommendedName>
        <fullName evidence="7">ATP synthase subunit delta</fullName>
    </recommendedName>
    <alternativeName>
        <fullName evidence="7">ATP synthase F(1) sector subunit delta</fullName>
    </alternativeName>
    <alternativeName>
        <fullName evidence="7">F-type ATPase subunit delta</fullName>
        <shortName evidence="7">F-ATPase subunit delta</shortName>
    </alternativeName>
</protein>
<accession>A0A1D7ZY34</accession>
<keyword evidence="2 7" id="KW-0813">Transport</keyword>
<evidence type="ECO:0000256" key="5">
    <source>
        <dbReference type="ARBA" id="ARBA00023136"/>
    </source>
</evidence>
<dbReference type="RefSeq" id="WP_003682743.1">
    <property type="nucleotide sequence ID" value="NZ_AP024320.1"/>
</dbReference>
<reference evidence="9 14" key="2">
    <citation type="submission" date="2016-12" db="EMBL/GenBank/DDBJ databases">
        <title>Complete Genome Sequence of Lactobacillus fermentum Strain SNUV175, a Probiotic for Treatment of Bacterial Vaginosis.</title>
        <authorList>
            <person name="Lee S."/>
            <person name="You H.J."/>
            <person name="Kwon B."/>
            <person name="Ko G."/>
        </authorList>
    </citation>
    <scope>NUCLEOTIDE SEQUENCE [LARGE SCALE GENOMIC DNA]</scope>
    <source>
        <strain evidence="9 14">SNUV175</strain>
    </source>
</reference>
<dbReference type="Proteomes" id="UP000653631">
    <property type="component" value="Unassembled WGS sequence"/>
</dbReference>
<keyword evidence="7" id="KW-0139">CF(1)</keyword>
<evidence type="ECO:0000313" key="12">
    <source>
        <dbReference type="EMBL" id="QIX58086.1"/>
    </source>
</evidence>
<dbReference type="PRINTS" id="PR00125">
    <property type="entry name" value="ATPASEDELTA"/>
</dbReference>
<evidence type="ECO:0000256" key="4">
    <source>
        <dbReference type="ARBA" id="ARBA00023065"/>
    </source>
</evidence>
<comment type="subcellular location">
    <subcellularLocation>
        <location evidence="7">Cell membrane</location>
        <topology evidence="7">Peripheral membrane protein</topology>
    </subcellularLocation>
    <subcellularLocation>
        <location evidence="1">Membrane</location>
    </subcellularLocation>
</comment>
<dbReference type="Proteomes" id="UP000094714">
    <property type="component" value="Chromosome"/>
</dbReference>
<evidence type="ECO:0000256" key="1">
    <source>
        <dbReference type="ARBA" id="ARBA00004370"/>
    </source>
</evidence>
<dbReference type="OrthoDB" id="9786633at2"/>
<evidence type="ECO:0000256" key="6">
    <source>
        <dbReference type="ARBA" id="ARBA00023310"/>
    </source>
</evidence>
<dbReference type="GO" id="GO:0046933">
    <property type="term" value="F:proton-transporting ATP synthase activity, rotational mechanism"/>
    <property type="evidence" value="ECO:0007669"/>
    <property type="project" value="UniProtKB-UniRule"/>
</dbReference>
<name>A0A1D7ZY34_LIMFE</name>
<keyword evidence="4 7" id="KW-0406">Ion transport</keyword>
<dbReference type="EMBL" id="BOLH01000004">
    <property type="protein sequence ID" value="GIC71569.1"/>
    <property type="molecule type" value="Genomic_DNA"/>
</dbReference>
<dbReference type="InterPro" id="IPR000711">
    <property type="entry name" value="ATPase_OSCP/dsu"/>
</dbReference>
<evidence type="ECO:0000313" key="13">
    <source>
        <dbReference type="Proteomes" id="UP000094714"/>
    </source>
</evidence>
<keyword evidence="5 7" id="KW-0472">Membrane</keyword>
<dbReference type="EMBL" id="POTQ01000015">
    <property type="protein sequence ID" value="PNV57561.1"/>
    <property type="molecule type" value="Genomic_DNA"/>
</dbReference>
<dbReference type="Pfam" id="PF00213">
    <property type="entry name" value="OSCP"/>
    <property type="match status" value="1"/>
</dbReference>
<evidence type="ECO:0000313" key="16">
    <source>
        <dbReference type="Proteomes" id="UP000503169"/>
    </source>
</evidence>
<dbReference type="PANTHER" id="PTHR11910">
    <property type="entry name" value="ATP SYNTHASE DELTA CHAIN"/>
    <property type="match status" value="1"/>
</dbReference>
<dbReference type="HAMAP" id="MF_01416">
    <property type="entry name" value="ATP_synth_delta_bact"/>
    <property type="match status" value="1"/>
</dbReference>
<keyword evidence="3 7" id="KW-0375">Hydrogen ion transport</keyword>
<dbReference type="SMR" id="A0A1D7ZY34"/>
<sequence>MSRLDQKTVANRYARAIFELAQEDGQLDQTYQELVSVRQVFLDNPSLAPLLAGVDLGIKEKQALVDQVKEGASKYVANLLQMAFDYRRMSDMVAIVDEFERRYDEKHKRVHAEVVTAVQLDETRRNQLRDNLAARLGAQEIVLNEKVDPTILGGVVVKTANQTLDGSIKTKIEQIRRLIVK</sequence>
<dbReference type="NCBIfam" id="TIGR01145">
    <property type="entry name" value="ATP_synt_delta"/>
    <property type="match status" value="1"/>
</dbReference>
<evidence type="ECO:0000313" key="15">
    <source>
        <dbReference type="Proteomes" id="UP000236514"/>
    </source>
</evidence>
<dbReference type="PATRIC" id="fig|1613.112.peg.1388"/>
<evidence type="ECO:0000256" key="3">
    <source>
        <dbReference type="ARBA" id="ARBA00022781"/>
    </source>
</evidence>
<evidence type="ECO:0000313" key="14">
    <source>
        <dbReference type="Proteomes" id="UP000185427"/>
    </source>
</evidence>
<comment type="similarity">
    <text evidence="7">Belongs to the ATPase delta chain family.</text>
</comment>
<dbReference type="EMBL" id="CP050919">
    <property type="protein sequence ID" value="QIX58086.1"/>
    <property type="molecule type" value="Genomic_DNA"/>
</dbReference>